<dbReference type="Pfam" id="PF13947">
    <property type="entry name" value="GUB_WAK_bind"/>
    <property type="match status" value="1"/>
</dbReference>
<keyword evidence="9" id="KW-0325">Glycoprotein</keyword>
<evidence type="ECO:0000256" key="3">
    <source>
        <dbReference type="ARBA" id="ARBA00022679"/>
    </source>
</evidence>
<evidence type="ECO:0000256" key="9">
    <source>
        <dbReference type="ARBA" id="ARBA00023180"/>
    </source>
</evidence>
<dbReference type="GO" id="GO:0005886">
    <property type="term" value="C:plasma membrane"/>
    <property type="evidence" value="ECO:0007669"/>
    <property type="project" value="TreeGrafter"/>
</dbReference>
<feature type="chain" id="PRO_5020248283" description="Protein kinase domain-containing protein" evidence="12">
    <location>
        <begin position="26"/>
        <end position="703"/>
    </location>
</feature>
<evidence type="ECO:0000256" key="8">
    <source>
        <dbReference type="ARBA" id="ARBA00023157"/>
    </source>
</evidence>
<dbReference type="Gene3D" id="3.30.200.20">
    <property type="entry name" value="Phosphorylase Kinase, domain 1"/>
    <property type="match status" value="1"/>
</dbReference>
<dbReference type="EMBL" id="CM016559">
    <property type="protein sequence ID" value="TKW01557.1"/>
    <property type="molecule type" value="Genomic_DNA"/>
</dbReference>
<dbReference type="InterPro" id="IPR017441">
    <property type="entry name" value="Protein_kinase_ATP_BS"/>
</dbReference>
<keyword evidence="2" id="KW-0723">Serine/threonine-protein kinase</keyword>
<evidence type="ECO:0000256" key="4">
    <source>
        <dbReference type="ARBA" id="ARBA00022729"/>
    </source>
</evidence>
<evidence type="ECO:0000256" key="2">
    <source>
        <dbReference type="ARBA" id="ARBA00022527"/>
    </source>
</evidence>
<dbReference type="Gramene" id="TKW01557">
    <property type="protein sequence ID" value="TKW01557"/>
    <property type="gene ID" value="SEVIR_8G188900v2"/>
</dbReference>
<keyword evidence="11" id="KW-1133">Transmembrane helix</keyword>
<dbReference type="PANTHER" id="PTHR27005">
    <property type="entry name" value="WALL-ASSOCIATED RECEPTOR KINASE-LIKE 21"/>
    <property type="match status" value="1"/>
</dbReference>
<proteinExistence type="predicted"/>
<evidence type="ECO:0000256" key="12">
    <source>
        <dbReference type="SAM" id="SignalP"/>
    </source>
</evidence>
<dbReference type="SMART" id="SM00220">
    <property type="entry name" value="S_TKc"/>
    <property type="match status" value="1"/>
</dbReference>
<gene>
    <name evidence="14" type="ORF">SEVIR_8G188900v2</name>
</gene>
<evidence type="ECO:0000256" key="6">
    <source>
        <dbReference type="ARBA" id="ARBA00022777"/>
    </source>
</evidence>
<comment type="subcellular location">
    <subcellularLocation>
        <location evidence="1">Membrane</location>
        <topology evidence="1">Single-pass type I membrane protein</topology>
    </subcellularLocation>
</comment>
<dbReference type="Gene3D" id="1.10.510.10">
    <property type="entry name" value="Transferase(Phosphotransferase) domain 1"/>
    <property type="match status" value="1"/>
</dbReference>
<evidence type="ECO:0000256" key="7">
    <source>
        <dbReference type="ARBA" id="ARBA00022840"/>
    </source>
</evidence>
<dbReference type="InterPro" id="IPR045274">
    <property type="entry name" value="WAK-like"/>
</dbReference>
<dbReference type="AlphaFoldDB" id="A0A4U6TV22"/>
<feature type="signal peptide" evidence="12">
    <location>
        <begin position="1"/>
        <end position="25"/>
    </location>
</feature>
<dbReference type="OMA" id="HSHRCVE"/>
<dbReference type="InterPro" id="IPR001245">
    <property type="entry name" value="Ser-Thr/Tyr_kinase_cat_dom"/>
</dbReference>
<organism evidence="14 15">
    <name type="scientific">Setaria viridis</name>
    <name type="common">Green bristlegrass</name>
    <name type="synonym">Setaria italica subsp. viridis</name>
    <dbReference type="NCBI Taxonomy" id="4556"/>
    <lineage>
        <taxon>Eukaryota</taxon>
        <taxon>Viridiplantae</taxon>
        <taxon>Streptophyta</taxon>
        <taxon>Embryophyta</taxon>
        <taxon>Tracheophyta</taxon>
        <taxon>Spermatophyta</taxon>
        <taxon>Magnoliopsida</taxon>
        <taxon>Liliopsida</taxon>
        <taxon>Poales</taxon>
        <taxon>Poaceae</taxon>
        <taxon>PACMAD clade</taxon>
        <taxon>Panicoideae</taxon>
        <taxon>Panicodae</taxon>
        <taxon>Paniceae</taxon>
        <taxon>Cenchrinae</taxon>
        <taxon>Setaria</taxon>
    </lineage>
</organism>
<dbReference type="GO" id="GO:0005524">
    <property type="term" value="F:ATP binding"/>
    <property type="evidence" value="ECO:0007669"/>
    <property type="project" value="UniProtKB-UniRule"/>
</dbReference>
<dbReference type="InterPro" id="IPR000719">
    <property type="entry name" value="Prot_kinase_dom"/>
</dbReference>
<keyword evidence="6" id="KW-0418">Kinase</keyword>
<evidence type="ECO:0000313" key="14">
    <source>
        <dbReference type="EMBL" id="TKW01557.1"/>
    </source>
</evidence>
<dbReference type="InterPro" id="IPR011009">
    <property type="entry name" value="Kinase-like_dom_sf"/>
</dbReference>
<evidence type="ECO:0000256" key="11">
    <source>
        <dbReference type="SAM" id="Phobius"/>
    </source>
</evidence>
<dbReference type="PROSITE" id="PS00107">
    <property type="entry name" value="PROTEIN_KINASE_ATP"/>
    <property type="match status" value="1"/>
</dbReference>
<keyword evidence="11" id="KW-0472">Membrane</keyword>
<dbReference type="Gene3D" id="2.10.25.10">
    <property type="entry name" value="Laminin"/>
    <property type="match status" value="1"/>
</dbReference>
<dbReference type="FunFam" id="1.10.510.10:FF:000606">
    <property type="entry name" value="Wall-associated receptor kinase 3"/>
    <property type="match status" value="1"/>
</dbReference>
<feature type="binding site" evidence="10">
    <location>
        <position position="440"/>
    </location>
    <ligand>
        <name>ATP</name>
        <dbReference type="ChEBI" id="CHEBI:30616"/>
    </ligand>
</feature>
<evidence type="ECO:0000256" key="1">
    <source>
        <dbReference type="ARBA" id="ARBA00004479"/>
    </source>
</evidence>
<name>A0A4U6TV22_SETVI</name>
<keyword evidence="5 10" id="KW-0547">Nucleotide-binding</keyword>
<dbReference type="InterPro" id="IPR025287">
    <property type="entry name" value="WAK_GUB"/>
</dbReference>
<accession>A0A4U6TV22</accession>
<keyword evidence="15" id="KW-1185">Reference proteome</keyword>
<dbReference type="Proteomes" id="UP000298652">
    <property type="component" value="Chromosome 8"/>
</dbReference>
<evidence type="ECO:0000256" key="5">
    <source>
        <dbReference type="ARBA" id="ARBA00022741"/>
    </source>
</evidence>
<dbReference type="PROSITE" id="PS00108">
    <property type="entry name" value="PROTEIN_KINASE_ST"/>
    <property type="match status" value="1"/>
</dbReference>
<evidence type="ECO:0000313" key="15">
    <source>
        <dbReference type="Proteomes" id="UP000298652"/>
    </source>
</evidence>
<dbReference type="SUPFAM" id="SSF56112">
    <property type="entry name" value="Protein kinase-like (PK-like)"/>
    <property type="match status" value="1"/>
</dbReference>
<reference evidence="14" key="1">
    <citation type="submission" date="2019-03" db="EMBL/GenBank/DDBJ databases">
        <title>WGS assembly of Setaria viridis.</title>
        <authorList>
            <person name="Huang P."/>
            <person name="Jenkins J."/>
            <person name="Grimwood J."/>
            <person name="Barry K."/>
            <person name="Healey A."/>
            <person name="Mamidi S."/>
            <person name="Sreedasyam A."/>
            <person name="Shu S."/>
            <person name="Feldman M."/>
            <person name="Wu J."/>
            <person name="Yu Y."/>
            <person name="Chen C."/>
            <person name="Johnson J."/>
            <person name="Rokhsar D."/>
            <person name="Baxter I."/>
            <person name="Schmutz J."/>
            <person name="Brutnell T."/>
            <person name="Kellogg E."/>
        </authorList>
    </citation>
    <scope>NUCLEOTIDE SEQUENCE [LARGE SCALE GENOMIC DNA]</scope>
</reference>
<keyword evidence="7 10" id="KW-0067">ATP-binding</keyword>
<dbReference type="PROSITE" id="PS50011">
    <property type="entry name" value="PROTEIN_KINASE_DOM"/>
    <property type="match status" value="1"/>
</dbReference>
<dbReference type="PANTHER" id="PTHR27005:SF162">
    <property type="entry name" value="OS11G0691500 PROTEIN"/>
    <property type="match status" value="1"/>
</dbReference>
<keyword evidence="4 12" id="KW-0732">Signal</keyword>
<protein>
    <recommendedName>
        <fullName evidence="13">Protein kinase domain-containing protein</fullName>
    </recommendedName>
</protein>
<dbReference type="Pfam" id="PF07714">
    <property type="entry name" value="PK_Tyr_Ser-Thr"/>
    <property type="match status" value="1"/>
</dbReference>
<dbReference type="GO" id="GO:0007166">
    <property type="term" value="P:cell surface receptor signaling pathway"/>
    <property type="evidence" value="ECO:0007669"/>
    <property type="project" value="InterPro"/>
</dbReference>
<keyword evidence="8" id="KW-1015">Disulfide bond</keyword>
<sequence>MEHLIAKPQLRLLWLLLLCPALVLSRVLVEVPTPVAASNGTAPGPRPGCPSMCGDIHIPFPFGIGDGCSRSKGFAIFCDNSYNPARALDIRGFEVKDITLETGEMRVFTGVAHICYNSSNTTSSIGFLKYNFTGSPFLISSSRNEFTGVGCNTVALLTGKDLEDDGRYLSGCMTTCASLGDAADDVNCTGAIPEDLDTVNVSWMRLANNTARNYNSCSTAFLAEKGWYRNFSLNHQNGTGETSLHNQLGNRTIPLVLDWAMKKDGACLSANSTRVDVRNGLWYRCKCSDGYAGNPYVVEGCQNIDECKLLKSDPETYGNQYHVPSGSKCVDTDGSYKGECNFGRIGSQCRPVFSATVAAVSATLVASLLLVLLRKEHKRRVRSGFFDKNGGEIMKSMNINTFTELQLEKITNHYDTPIGKGAFGKVYRGTTHKNLRVAVKRSIVEGMQPSHDHDLVNEIAIQFQVSHANLVRLIGCCLETDVPMLVFEYVSNGSLYNVLHCGSTPRVLPLSARLDIAIGSAKALAYMHSHGGRSLVHGDVKTGNILLGDNLTPKVSDFGSSKLESIARHANWCVMGDMSYIDPVYIKTGRFTQKSDVYSFGVVLLELITRKTARYGNNNSLPVDFVKSCKEDGNGRKMYDRDIIFSDGDAHSHRCVECLDQIGMLAVRCLKEDRDERPSMAEVVEELIQVNFRARSDTSCKTN</sequence>
<dbReference type="GO" id="GO:0030247">
    <property type="term" value="F:polysaccharide binding"/>
    <property type="evidence" value="ECO:0007669"/>
    <property type="project" value="InterPro"/>
</dbReference>
<evidence type="ECO:0000256" key="10">
    <source>
        <dbReference type="PROSITE-ProRule" id="PRU10141"/>
    </source>
</evidence>
<keyword evidence="3" id="KW-0808">Transferase</keyword>
<keyword evidence="11" id="KW-0812">Transmembrane</keyword>
<feature type="transmembrane region" description="Helical" evidence="11">
    <location>
        <begin position="352"/>
        <end position="373"/>
    </location>
</feature>
<dbReference type="GO" id="GO:0004674">
    <property type="term" value="F:protein serine/threonine kinase activity"/>
    <property type="evidence" value="ECO:0007669"/>
    <property type="project" value="UniProtKB-KW"/>
</dbReference>
<feature type="domain" description="Protein kinase" evidence="13">
    <location>
        <begin position="412"/>
        <end position="692"/>
    </location>
</feature>
<dbReference type="FunFam" id="3.30.200.20:FF:000337">
    <property type="entry name" value="Wall-associated receptor kinase 3"/>
    <property type="match status" value="1"/>
</dbReference>
<evidence type="ECO:0000259" key="13">
    <source>
        <dbReference type="PROSITE" id="PS50011"/>
    </source>
</evidence>
<dbReference type="InterPro" id="IPR008271">
    <property type="entry name" value="Ser/Thr_kinase_AS"/>
</dbReference>